<keyword evidence="7" id="KW-1185">Reference proteome</keyword>
<gene>
    <name evidence="6" type="ORF">AB852_05890</name>
</gene>
<dbReference type="Gene3D" id="3.50.50.60">
    <property type="entry name" value="FAD/NAD(P)-binding domain"/>
    <property type="match status" value="1"/>
</dbReference>
<dbReference type="GO" id="GO:0071949">
    <property type="term" value="F:FAD binding"/>
    <property type="evidence" value="ECO:0007669"/>
    <property type="project" value="InterPro"/>
</dbReference>
<feature type="domain" description="FAD-binding" evidence="5">
    <location>
        <begin position="5"/>
        <end position="371"/>
    </location>
</feature>
<evidence type="ECO:0000313" key="7">
    <source>
        <dbReference type="Proteomes" id="UP000186455"/>
    </source>
</evidence>
<comment type="cofactor">
    <cofactor evidence="1">
        <name>FAD</name>
        <dbReference type="ChEBI" id="CHEBI:57692"/>
    </cofactor>
</comment>
<keyword evidence="3" id="KW-0274">FAD</keyword>
<sequence length="595" mass="64545">MGAIEVPVLIVGGGGCGLSASNFLSDHGVAHLLVERHTDTSRIPKAHYLNQRTMGIYRQHGLDGPMTEQGASLEEFGQVRWLTSLAGDGPLDARVVHEMDAFGGGALRETYAAAGPVLPVKLPQVRLEPILRRSAERRNPGRVLFGHEMTSFSDEGDHVVAEVRETATGEITTVKARYVIAADGGRGIGAALGVRMQGRPGLLDVKTAYFSADLSPWWHEGTLITHFLNPYHPDLSGNLIEMGPTWGKHCEEWVLHFHPGDAASFDEEEVAPKIREVLGLPDLELTLLHVTNWNVEALLAERYRVGRVILAGDAAHRQPPTVGLGLNSGIQDAHNLAWKLAAVLSGRADDSLLDTYEAERRPVCRLNVDWAVSASLHHQAIMNAIGLGQRIPLERREQMFTAYFEDSPMGELARTRAREMFVTHRGGCQAHDLEIGFAYEDGAVVPDGSGPPTRAPMRDEHHPTTRPGHVLPHAWLERDGQRLSTHDLTGSATGFALLTGPAGSAWCEAAAQVAEKFSVPIVTARIGDGGQYTDADGRWAAVRQTTDEGAVLVRPDNHVAWRSADAVDNPVDVLTHAVAHVLEHQTAASLVPQEA</sequence>
<organism evidence="6 7">
    <name type="scientific">Streptomyces uncialis</name>
    <dbReference type="NCBI Taxonomy" id="1048205"/>
    <lineage>
        <taxon>Bacteria</taxon>
        <taxon>Bacillati</taxon>
        <taxon>Actinomycetota</taxon>
        <taxon>Actinomycetes</taxon>
        <taxon>Kitasatosporales</taxon>
        <taxon>Streptomycetaceae</taxon>
        <taxon>Streptomyces</taxon>
    </lineage>
</organism>
<dbReference type="EMBL" id="LFBV01000001">
    <property type="protein sequence ID" value="OKH96175.1"/>
    <property type="molecule type" value="Genomic_DNA"/>
</dbReference>
<evidence type="ECO:0000256" key="2">
    <source>
        <dbReference type="ARBA" id="ARBA00022630"/>
    </source>
</evidence>
<dbReference type="PANTHER" id="PTHR43004">
    <property type="entry name" value="TRK SYSTEM POTASSIUM UPTAKE PROTEIN"/>
    <property type="match status" value="1"/>
</dbReference>
<protein>
    <submittedName>
        <fullName evidence="6">Aromatic ring hydroxylase</fullName>
    </submittedName>
</protein>
<evidence type="ECO:0000256" key="1">
    <source>
        <dbReference type="ARBA" id="ARBA00001974"/>
    </source>
</evidence>
<dbReference type="Pfam" id="PF01494">
    <property type="entry name" value="FAD_binding_3"/>
    <property type="match status" value="1"/>
</dbReference>
<dbReference type="Proteomes" id="UP000186455">
    <property type="component" value="Unassembled WGS sequence"/>
</dbReference>
<dbReference type="InterPro" id="IPR002938">
    <property type="entry name" value="FAD-bd"/>
</dbReference>
<name>A0A1Q4VEF1_9ACTN</name>
<dbReference type="InterPro" id="IPR036188">
    <property type="entry name" value="FAD/NAD-bd_sf"/>
</dbReference>
<dbReference type="RefSeq" id="WP_073784287.1">
    <property type="nucleotide sequence ID" value="NZ_LFBV01000001.1"/>
</dbReference>
<accession>A0A1Q4VEF1</accession>
<feature type="region of interest" description="Disordered" evidence="4">
    <location>
        <begin position="447"/>
        <end position="469"/>
    </location>
</feature>
<dbReference type="PRINTS" id="PR00420">
    <property type="entry name" value="RNGMNOXGNASE"/>
</dbReference>
<reference evidence="6 7" key="1">
    <citation type="submission" date="2015-06" db="EMBL/GenBank/DDBJ databases">
        <title>Cloning and characterization of the uncialamcin biosynthetic gene cluster.</title>
        <authorList>
            <person name="Yan X."/>
            <person name="Huang T."/>
            <person name="Ge H."/>
            <person name="Shen B."/>
        </authorList>
    </citation>
    <scope>NUCLEOTIDE SEQUENCE [LARGE SCALE GENOMIC DNA]</scope>
    <source>
        <strain evidence="6 7">DCA2648</strain>
    </source>
</reference>
<evidence type="ECO:0000256" key="3">
    <source>
        <dbReference type="ARBA" id="ARBA00022827"/>
    </source>
</evidence>
<dbReference type="GO" id="GO:0016709">
    <property type="term" value="F:oxidoreductase activity, acting on paired donors, with incorporation or reduction of molecular oxygen, NAD(P)H as one donor, and incorporation of one atom of oxygen"/>
    <property type="evidence" value="ECO:0007669"/>
    <property type="project" value="UniProtKB-ARBA"/>
</dbReference>
<evidence type="ECO:0000313" key="6">
    <source>
        <dbReference type="EMBL" id="OKH96175.1"/>
    </source>
</evidence>
<dbReference type="Pfam" id="PF21274">
    <property type="entry name" value="Rng_hyd_C"/>
    <property type="match status" value="1"/>
</dbReference>
<dbReference type="PANTHER" id="PTHR43004:SF19">
    <property type="entry name" value="BINDING MONOOXYGENASE, PUTATIVE (JCVI)-RELATED"/>
    <property type="match status" value="1"/>
</dbReference>
<dbReference type="InterPro" id="IPR050641">
    <property type="entry name" value="RIFMO-like"/>
</dbReference>
<dbReference type="Gene3D" id="3.30.9.10">
    <property type="entry name" value="D-Amino Acid Oxidase, subunit A, domain 2"/>
    <property type="match status" value="1"/>
</dbReference>
<dbReference type="AlphaFoldDB" id="A0A1Q4VEF1"/>
<comment type="caution">
    <text evidence="6">The sequence shown here is derived from an EMBL/GenBank/DDBJ whole genome shotgun (WGS) entry which is preliminary data.</text>
</comment>
<evidence type="ECO:0000256" key="4">
    <source>
        <dbReference type="SAM" id="MobiDB-lite"/>
    </source>
</evidence>
<dbReference type="Gene3D" id="3.40.30.120">
    <property type="match status" value="1"/>
</dbReference>
<proteinExistence type="predicted"/>
<dbReference type="SUPFAM" id="SSF51905">
    <property type="entry name" value="FAD/NAD(P)-binding domain"/>
    <property type="match status" value="1"/>
</dbReference>
<keyword evidence="2" id="KW-0285">Flavoprotein</keyword>
<dbReference type="STRING" id="1048205.AB852_05890"/>
<evidence type="ECO:0000259" key="5">
    <source>
        <dbReference type="Pfam" id="PF01494"/>
    </source>
</evidence>